<protein>
    <recommendedName>
        <fullName evidence="15">Ubiquinol oxidase subunit 2</fullName>
    </recommendedName>
</protein>
<reference evidence="19 20" key="1">
    <citation type="journal article" date="2015" name="Genome Announc.">
        <title>Complete Genome Sequence of Cupriavidus basilensis 4G11, Isolated from the Oak Ridge Field Research Center Site.</title>
        <authorList>
            <person name="Ray J."/>
            <person name="Waters R.J."/>
            <person name="Skerker J.M."/>
            <person name="Kuehl J.V."/>
            <person name="Price M.N."/>
            <person name="Huang J."/>
            <person name="Chakraborty R."/>
            <person name="Arkin A.P."/>
            <person name="Deutschbauer A."/>
        </authorList>
    </citation>
    <scope>NUCLEOTIDE SEQUENCE [LARGE SCALE GENOMIC DNA]</scope>
    <source>
        <strain evidence="19">4G11</strain>
    </source>
</reference>
<dbReference type="GO" id="GO:0009486">
    <property type="term" value="F:cytochrome bo3 ubiquinol oxidase activity"/>
    <property type="evidence" value="ECO:0007669"/>
    <property type="project" value="InterPro"/>
</dbReference>
<feature type="domain" description="Cytochrome oxidase subunit II transmembrane region profile" evidence="18">
    <location>
        <begin position="7"/>
        <end position="104"/>
    </location>
</feature>
<keyword evidence="6 15" id="KW-0679">Respiratory chain</keyword>
<keyword evidence="9 15" id="KW-0249">Electron transport</keyword>
<dbReference type="InterPro" id="IPR034227">
    <property type="entry name" value="CuRO_UO_II"/>
</dbReference>
<dbReference type="PANTHER" id="PTHR22888">
    <property type="entry name" value="CYTOCHROME C OXIDASE, SUBUNIT II"/>
    <property type="match status" value="1"/>
</dbReference>
<evidence type="ECO:0000256" key="6">
    <source>
        <dbReference type="ARBA" id="ARBA00022660"/>
    </source>
</evidence>
<dbReference type="CDD" id="cd04212">
    <property type="entry name" value="CuRO_UO_II"/>
    <property type="match status" value="1"/>
</dbReference>
<evidence type="ECO:0000313" key="20">
    <source>
        <dbReference type="Proteomes" id="UP000031843"/>
    </source>
</evidence>
<dbReference type="GO" id="GO:0042597">
    <property type="term" value="C:periplasmic space"/>
    <property type="evidence" value="ECO:0007669"/>
    <property type="project" value="UniProtKB-SubCell"/>
</dbReference>
<dbReference type="Gene3D" id="2.60.40.420">
    <property type="entry name" value="Cupredoxins - blue copper proteins"/>
    <property type="match status" value="1"/>
</dbReference>
<dbReference type="SUPFAM" id="SSF81464">
    <property type="entry name" value="Cytochrome c oxidase subunit II-like, transmembrane region"/>
    <property type="match status" value="1"/>
</dbReference>
<dbReference type="SUPFAM" id="SSF49503">
    <property type="entry name" value="Cupredoxins"/>
    <property type="match status" value="1"/>
</dbReference>
<evidence type="ECO:0000256" key="16">
    <source>
        <dbReference type="SAM" id="Phobius"/>
    </source>
</evidence>
<keyword evidence="7 16" id="KW-0812">Transmembrane</keyword>
<keyword evidence="8" id="KW-0732">Signal</keyword>
<evidence type="ECO:0000256" key="2">
    <source>
        <dbReference type="ARBA" id="ARBA00004651"/>
    </source>
</evidence>
<proteinExistence type="inferred from homology"/>
<dbReference type="EMBL" id="CP010537">
    <property type="protein sequence ID" value="AJG21884.1"/>
    <property type="molecule type" value="Genomic_DNA"/>
</dbReference>
<dbReference type="InterPro" id="IPR045187">
    <property type="entry name" value="CcO_II"/>
</dbReference>
<evidence type="ECO:0000313" key="19">
    <source>
        <dbReference type="EMBL" id="AJG21884.1"/>
    </source>
</evidence>
<keyword evidence="4 15" id="KW-0813">Transport</keyword>
<dbReference type="InterPro" id="IPR011759">
    <property type="entry name" value="Cyt_c_oxidase_su2_TM_dom"/>
</dbReference>
<keyword evidence="5 15" id="KW-1003">Cell membrane</keyword>
<evidence type="ECO:0000256" key="14">
    <source>
        <dbReference type="ARBA" id="ARBA00023288"/>
    </source>
</evidence>
<evidence type="ECO:0000259" key="17">
    <source>
        <dbReference type="PROSITE" id="PS50857"/>
    </source>
</evidence>
<evidence type="ECO:0000256" key="3">
    <source>
        <dbReference type="ARBA" id="ARBA00007866"/>
    </source>
</evidence>
<accession>A0A0C4YJ37</accession>
<dbReference type="GO" id="GO:0005507">
    <property type="term" value="F:copper ion binding"/>
    <property type="evidence" value="ECO:0007669"/>
    <property type="project" value="InterPro"/>
</dbReference>
<evidence type="ECO:0000256" key="15">
    <source>
        <dbReference type="PIRNR" id="PIRNR000292"/>
    </source>
</evidence>
<dbReference type="PROSITE" id="PS50857">
    <property type="entry name" value="COX2_CUA"/>
    <property type="match status" value="1"/>
</dbReference>
<dbReference type="STRING" id="68895.RR42_s0288"/>
<evidence type="ECO:0000256" key="8">
    <source>
        <dbReference type="ARBA" id="ARBA00022729"/>
    </source>
</evidence>
<keyword evidence="10 16" id="KW-1133">Transmembrane helix</keyword>
<comment type="subcellular location">
    <subcellularLocation>
        <location evidence="2">Cell membrane</location>
        <topology evidence="2">Multi-pass membrane protein</topology>
    </subcellularLocation>
    <subcellularLocation>
        <location evidence="1">Periplasm</location>
    </subcellularLocation>
</comment>
<dbReference type="PROSITE" id="PS50999">
    <property type="entry name" value="COX2_TM"/>
    <property type="match status" value="1"/>
</dbReference>
<evidence type="ECO:0000256" key="7">
    <source>
        <dbReference type="ARBA" id="ARBA00022692"/>
    </source>
</evidence>
<dbReference type="NCBIfam" id="TIGR01433">
    <property type="entry name" value="CyoA"/>
    <property type="match status" value="1"/>
</dbReference>
<dbReference type="Pfam" id="PF00116">
    <property type="entry name" value="COX2"/>
    <property type="match status" value="1"/>
</dbReference>
<evidence type="ECO:0000256" key="4">
    <source>
        <dbReference type="ARBA" id="ARBA00022448"/>
    </source>
</evidence>
<evidence type="ECO:0000256" key="1">
    <source>
        <dbReference type="ARBA" id="ARBA00004418"/>
    </source>
</evidence>
<dbReference type="InterPro" id="IPR036257">
    <property type="entry name" value="Cyt_c_oxidase_su2_TM_sf"/>
</dbReference>
<evidence type="ECO:0000256" key="5">
    <source>
        <dbReference type="ARBA" id="ARBA00022475"/>
    </source>
</evidence>
<keyword evidence="11 15" id="KW-0560">Oxidoreductase</keyword>
<dbReference type="Proteomes" id="UP000031843">
    <property type="component" value="Chromosome secondary"/>
</dbReference>
<organism evidence="19 20">
    <name type="scientific">Cupriavidus basilensis</name>
    <dbReference type="NCBI Taxonomy" id="68895"/>
    <lineage>
        <taxon>Bacteria</taxon>
        <taxon>Pseudomonadati</taxon>
        <taxon>Pseudomonadota</taxon>
        <taxon>Betaproteobacteria</taxon>
        <taxon>Burkholderiales</taxon>
        <taxon>Burkholderiaceae</taxon>
        <taxon>Cupriavidus</taxon>
    </lineage>
</organism>
<dbReference type="InterPro" id="IPR002429">
    <property type="entry name" value="CcO_II-like_C"/>
</dbReference>
<dbReference type="GO" id="GO:0005886">
    <property type="term" value="C:plasma membrane"/>
    <property type="evidence" value="ECO:0007669"/>
    <property type="project" value="UniProtKB-SubCell"/>
</dbReference>
<dbReference type="GO" id="GO:0004129">
    <property type="term" value="F:cytochrome-c oxidase activity"/>
    <property type="evidence" value="ECO:0007669"/>
    <property type="project" value="UniProtKB-UniRule"/>
</dbReference>
<dbReference type="PIRSF" id="PIRSF000292">
    <property type="entry name" value="Ubi_od_II"/>
    <property type="match status" value="1"/>
</dbReference>
<sequence length="341" mass="37001">MFAAILLLTGCNAVLLAPAGDLAIRQRDLIIISTGLMLLIIVPVIALTLLFAWRYREANKQAIYEPDWDHSTLLELVIWAAPLLIIIALGALTWVSTHKLDPYQSLSRIDAERPVPMGIEPLTVEVVALDWKWLFFYPEQGIATVNELAAPVDQPIRFKITASSVMNSFFIPALAGQVYAMPGMETKLHAVINQPGVYEGFSANYSGAGFSGMRFKFHGMSAEEFARWVQQAKAGGGALTRDAYLQLEQPSELEPVRRYASVAPGLYDAILNRCVQANRPCIKDMAMSARQGQGKDKARAFNVAALERGDAGASLGAICTASDPAGIGNGPRVASARTLPQ</sequence>
<dbReference type="KEGG" id="cbw:RR42_s0288"/>
<dbReference type="InterPro" id="IPR006333">
    <property type="entry name" value="Cyt_o_ubiquinol_oxidase_su2"/>
</dbReference>
<dbReference type="PANTHER" id="PTHR22888:SF18">
    <property type="entry name" value="CYTOCHROME BO(3) UBIQUINOL OXIDASE SUBUNIT 2"/>
    <property type="match status" value="1"/>
</dbReference>
<name>A0A0C4YJ37_9BURK</name>
<keyword evidence="20" id="KW-1185">Reference proteome</keyword>
<feature type="domain" description="Cytochrome oxidase subunit II copper A binding" evidence="17">
    <location>
        <begin position="119"/>
        <end position="231"/>
    </location>
</feature>
<comment type="similarity">
    <text evidence="3 15">Belongs to the cytochrome c oxidase subunit 2 family.</text>
</comment>
<feature type="transmembrane region" description="Helical" evidence="16">
    <location>
        <begin position="73"/>
        <end position="95"/>
    </location>
</feature>
<keyword evidence="12 15" id="KW-0472">Membrane</keyword>
<dbReference type="AlphaFoldDB" id="A0A0C4YJ37"/>
<dbReference type="GO" id="GO:0042773">
    <property type="term" value="P:ATP synthesis coupled electron transport"/>
    <property type="evidence" value="ECO:0007669"/>
    <property type="project" value="TreeGrafter"/>
</dbReference>
<evidence type="ECO:0000256" key="11">
    <source>
        <dbReference type="ARBA" id="ARBA00023002"/>
    </source>
</evidence>
<evidence type="ECO:0000256" key="13">
    <source>
        <dbReference type="ARBA" id="ARBA00023139"/>
    </source>
</evidence>
<dbReference type="Pfam" id="PF06481">
    <property type="entry name" value="COX_ARM"/>
    <property type="match status" value="1"/>
</dbReference>
<dbReference type="Gene3D" id="1.10.287.90">
    <property type="match status" value="1"/>
</dbReference>
<dbReference type="InterPro" id="IPR008972">
    <property type="entry name" value="Cupredoxin"/>
</dbReference>
<evidence type="ECO:0000256" key="12">
    <source>
        <dbReference type="ARBA" id="ARBA00023136"/>
    </source>
</evidence>
<feature type="transmembrane region" description="Helical" evidence="16">
    <location>
        <begin position="29"/>
        <end position="53"/>
    </location>
</feature>
<dbReference type="InterPro" id="IPR010514">
    <property type="entry name" value="COX_ARM"/>
</dbReference>
<evidence type="ECO:0000259" key="18">
    <source>
        <dbReference type="PROSITE" id="PS50999"/>
    </source>
</evidence>
<keyword evidence="13" id="KW-0564">Palmitate</keyword>
<evidence type="ECO:0000256" key="9">
    <source>
        <dbReference type="ARBA" id="ARBA00022982"/>
    </source>
</evidence>
<gene>
    <name evidence="19" type="ORF">RR42_s0288</name>
</gene>
<keyword evidence="14" id="KW-0449">Lipoprotein</keyword>
<evidence type="ECO:0000256" key="10">
    <source>
        <dbReference type="ARBA" id="ARBA00022989"/>
    </source>
</evidence>
<dbReference type="GO" id="GO:0016682">
    <property type="term" value="F:oxidoreductase activity, acting on diphenols and related substances as donors, oxygen as acceptor"/>
    <property type="evidence" value="ECO:0007669"/>
    <property type="project" value="InterPro"/>
</dbReference>